<reference evidence="3 4" key="1">
    <citation type="submission" date="2018-07" db="EMBL/GenBank/DDBJ databases">
        <title>Genomic Encyclopedia of Type Strains, Phase III (KMG-III): the genomes of soil and plant-associated and newly described type strains.</title>
        <authorList>
            <person name="Whitman W."/>
        </authorList>
    </citation>
    <scope>NUCLEOTIDE SEQUENCE [LARGE SCALE GENOMIC DNA]</scope>
    <source>
        <strain evidence="3 4">CECT 7506</strain>
    </source>
</reference>
<dbReference type="Gene3D" id="1.20.1280.250">
    <property type="match status" value="1"/>
</dbReference>
<dbReference type="EMBL" id="QPJD01000005">
    <property type="protein sequence ID" value="RCW49153.1"/>
    <property type="molecule type" value="Genomic_DNA"/>
</dbReference>
<proteinExistence type="predicted"/>
<feature type="domain" description="Elongation factor G-binding protein C-terminal treble-clef zinc-finger" evidence="2">
    <location>
        <begin position="101"/>
        <end position="199"/>
    </location>
</feature>
<evidence type="ECO:0000259" key="1">
    <source>
        <dbReference type="Pfam" id="PF07299"/>
    </source>
</evidence>
<keyword evidence="3" id="KW-0863">Zinc-finger</keyword>
<evidence type="ECO:0000313" key="4">
    <source>
        <dbReference type="Proteomes" id="UP000252415"/>
    </source>
</evidence>
<dbReference type="Pfam" id="PF16571">
    <property type="entry name" value="FBP_C"/>
    <property type="match status" value="1"/>
</dbReference>
<keyword evidence="3" id="KW-0479">Metal-binding</keyword>
<evidence type="ECO:0000259" key="2">
    <source>
        <dbReference type="Pfam" id="PF16571"/>
    </source>
</evidence>
<keyword evidence="3" id="KW-0862">Zinc</keyword>
<keyword evidence="4" id="KW-1185">Reference proteome</keyword>
<dbReference type="RefSeq" id="WP_114379880.1">
    <property type="nucleotide sequence ID" value="NZ_QPJD01000005.1"/>
</dbReference>
<organism evidence="3 4">
    <name type="scientific">Paenibacillus prosopidis</name>
    <dbReference type="NCBI Taxonomy" id="630520"/>
    <lineage>
        <taxon>Bacteria</taxon>
        <taxon>Bacillati</taxon>
        <taxon>Bacillota</taxon>
        <taxon>Bacilli</taxon>
        <taxon>Bacillales</taxon>
        <taxon>Paenibacillaceae</taxon>
        <taxon>Paenibacillus</taxon>
    </lineage>
</organism>
<evidence type="ECO:0000313" key="3">
    <source>
        <dbReference type="EMBL" id="RCW49153.1"/>
    </source>
</evidence>
<accession>A0A368W5Y9</accession>
<comment type="caution">
    <text evidence="3">The sequence shown here is derived from an EMBL/GenBank/DDBJ whole genome shotgun (WGS) entry which is preliminary data.</text>
</comment>
<dbReference type="OrthoDB" id="1891078at2"/>
<dbReference type="InterPro" id="IPR038344">
    <property type="entry name" value="EF-G_N_sf"/>
</dbReference>
<protein>
    <submittedName>
        <fullName evidence="3">Treble-clef zinc-finger protein</fullName>
    </submittedName>
</protein>
<dbReference type="InterPro" id="IPR032330">
    <property type="entry name" value="EF-G-binding_C"/>
</dbReference>
<dbReference type="AlphaFoldDB" id="A0A368W5Y9"/>
<dbReference type="Pfam" id="PF07299">
    <property type="entry name" value="EF-G-binding_N"/>
    <property type="match status" value="1"/>
</dbReference>
<gene>
    <name evidence="3" type="ORF">DFP97_105338</name>
</gene>
<dbReference type="InterPro" id="IPR010841">
    <property type="entry name" value="EF-G-binding_N"/>
</dbReference>
<sequence length="216" mass="24425">MIEPFIHNHQYNALNRQIDTLQRAYNTVADRKVIDAAKYSAESYVAGLFNSMTEEQRRLLEPLFEHKSKIEYELAISDLTPYLVSFPKVTEAQIKKLFPKVKKLKVPDLTEVPFGSLTYLGWLDIGSTKLYMVYKREGRLVGVEARYTAANKKSICSLCNGYGEVALVTAVAKTKASSLPDYYKAVGNYMCVDSAYCNKRITDISYLETFIGEIVG</sequence>
<dbReference type="Proteomes" id="UP000252415">
    <property type="component" value="Unassembled WGS sequence"/>
</dbReference>
<feature type="domain" description="Elongation factor G-binding protein N-terminal" evidence="1">
    <location>
        <begin position="5"/>
        <end position="87"/>
    </location>
</feature>
<dbReference type="GO" id="GO:0008270">
    <property type="term" value="F:zinc ion binding"/>
    <property type="evidence" value="ECO:0007669"/>
    <property type="project" value="UniProtKB-KW"/>
</dbReference>
<dbReference type="CDD" id="cd16342">
    <property type="entry name" value="FusC_FusB"/>
    <property type="match status" value="1"/>
</dbReference>
<name>A0A368W5Y9_9BACL</name>